<gene>
    <name evidence="4" type="ORF">E6C55_23655</name>
</gene>
<keyword evidence="1" id="KW-0732">Signal</keyword>
<name>A0A4S4BJT0_9BACL</name>
<evidence type="ECO:0000313" key="5">
    <source>
        <dbReference type="Proteomes" id="UP000310636"/>
    </source>
</evidence>
<protein>
    <recommendedName>
        <fullName evidence="3">SLH domain-containing protein</fullName>
    </recommendedName>
</protein>
<feature type="compositionally biased region" description="Basic and acidic residues" evidence="2">
    <location>
        <begin position="1"/>
        <end position="18"/>
    </location>
</feature>
<evidence type="ECO:0000313" key="4">
    <source>
        <dbReference type="EMBL" id="THF74942.1"/>
    </source>
</evidence>
<keyword evidence="5" id="KW-1185">Reference proteome</keyword>
<dbReference type="InterPro" id="IPR001119">
    <property type="entry name" value="SLH_dom"/>
</dbReference>
<dbReference type="InterPro" id="IPR032812">
    <property type="entry name" value="SbsA_Ig"/>
</dbReference>
<dbReference type="InterPro" id="IPR014755">
    <property type="entry name" value="Cu-Rt/internalin_Ig-like"/>
</dbReference>
<sequence>MMADERKSLRRQEKEPHTSHVLQASRKQAPPLSLLRKAMIALLLLALAIPTLAAGAETLTTEQKYEALKAQGIFTGLGDGSAGLNQSMTREQFAAVLFRLWGLTDASPAKGSFDDVLKTRWSYAEVEAVSKAGLMNGTGSRQFQPAARVTIEQLAAVLVRAYGYTGAGSTSVKGKTSLWARGSVSQALDRGFIPVQSDYTIAATRGLLAEAAYTAYTELNSLKLQVSAVQPLANSVIQVTLKQAASKVNMSSFSLKDDQGTAIAIRSATLSSDGRVVTVSTGPQQGDVIYTLTVDGTGWRYSALWASGSGGTTPVGDTTRPTVVSLENIGDRMLRLTFSEQVSRTTAEDPDHYGIVSGKLALYGFKLSDDLRSVIIATGGQEDGYRYRLSAAGVKDLSGNAMNARDDLYFYGIDDDHSKPTVVSVAGKNDSTIQVVFSERVDESDAKNVRNYSVNNGLRLTRATLAADGKTVALTTSEQTDGQEYKLTVKGIADLSGNVMNTQKDIVFKGVNDHVKPYIVSVDVLGDSTVQLRFSEKINADQAKNVGYYSIDKGLRVTNAIVTGSGDTVVLTTTRQTDAVLYTLTVQGISDLAGNTMDTASNLIFGGYVDRDAPTVVGIRNTARQVVLTFSERLDYGSAASVGNYRFEGGLGAVRGAAYDDGKKTVTLTTDAQTPGSVYAVVVNQVRDLSGNPIAADTRIQFVGSGQETAGSIALQKLEVVDQNTVAATFSRALYDANVASLDLTILKDNGRDVDVSGWSEYVVRKPGTDNTVLIQLRTKASGNPALFLPGHAYIGRITDLEGLATENGANEKAFAGTEKKNEAPYATTASALNSTAVKVAFSEPVRGIRASEFLLLRDDDSEIGIGGVSVNEDSLVTEAVLYLDDKLQSGKTYSLRFKDGIKDGAGWNAIKTTNGSKPYEVVLAGTSAANEAPRVTGIASKDKIAFAIEFSEPVRLDDARGFRLFRVSNGEEIRIRPNEEAIYALSSDRKSIGVYLNVDRLDPLRAGERYRLEYDAGTGRVTDDQGATLSGSDNGGVYLFNASGAENARPAIAKVDARGTTLAIAFGEPIQGYSGQTDLFRIVVDGQEVKPSEGRIDGQTIVLKVPSLPSGKIGTIELADAGVSAIRDYNNQSPSRDITFTFGVQ</sequence>
<proteinExistence type="predicted"/>
<dbReference type="PROSITE" id="PS51272">
    <property type="entry name" value="SLH"/>
    <property type="match status" value="1"/>
</dbReference>
<evidence type="ECO:0000256" key="2">
    <source>
        <dbReference type="SAM" id="MobiDB-lite"/>
    </source>
</evidence>
<dbReference type="EMBL" id="SSOB01000036">
    <property type="protein sequence ID" value="THF74942.1"/>
    <property type="molecule type" value="Genomic_DNA"/>
</dbReference>
<organism evidence="4 5">
    <name type="scientific">Cohnella fermenti</name>
    <dbReference type="NCBI Taxonomy" id="2565925"/>
    <lineage>
        <taxon>Bacteria</taxon>
        <taxon>Bacillati</taxon>
        <taxon>Bacillota</taxon>
        <taxon>Bacilli</taxon>
        <taxon>Bacillales</taxon>
        <taxon>Paenibacillaceae</taxon>
        <taxon>Cohnella</taxon>
    </lineage>
</organism>
<dbReference type="Pfam" id="PF00395">
    <property type="entry name" value="SLH"/>
    <property type="match status" value="1"/>
</dbReference>
<dbReference type="Gene3D" id="2.60.40.1220">
    <property type="match status" value="6"/>
</dbReference>
<comment type="caution">
    <text evidence="4">The sequence shown here is derived from an EMBL/GenBank/DDBJ whole genome shotgun (WGS) entry which is preliminary data.</text>
</comment>
<evidence type="ECO:0000256" key="1">
    <source>
        <dbReference type="ARBA" id="ARBA00022729"/>
    </source>
</evidence>
<feature type="region of interest" description="Disordered" evidence="2">
    <location>
        <begin position="1"/>
        <end position="25"/>
    </location>
</feature>
<dbReference type="Proteomes" id="UP000310636">
    <property type="component" value="Unassembled WGS sequence"/>
</dbReference>
<dbReference type="Pfam" id="PF13205">
    <property type="entry name" value="Big_5"/>
    <property type="match status" value="4"/>
</dbReference>
<dbReference type="OrthoDB" id="1706086at2"/>
<feature type="domain" description="SLH" evidence="3">
    <location>
        <begin position="109"/>
        <end position="172"/>
    </location>
</feature>
<evidence type="ECO:0000259" key="3">
    <source>
        <dbReference type="PROSITE" id="PS51272"/>
    </source>
</evidence>
<accession>A0A4S4BJT0</accession>
<dbReference type="AlphaFoldDB" id="A0A4S4BJT0"/>
<reference evidence="4 5" key="1">
    <citation type="submission" date="2019-04" db="EMBL/GenBank/DDBJ databases">
        <title>Cohnella sp. nov. isolated from preserved vegetables.</title>
        <authorList>
            <person name="Lin S.-Y."/>
            <person name="Hung M.-H."/>
            <person name="Young C.-C."/>
        </authorList>
    </citation>
    <scope>NUCLEOTIDE SEQUENCE [LARGE SCALE GENOMIC DNA]</scope>
    <source>
        <strain evidence="4 5">CC-MHH1044</strain>
    </source>
</reference>